<dbReference type="GO" id="GO:0001650">
    <property type="term" value="C:fibrillar center"/>
    <property type="evidence" value="ECO:0007669"/>
    <property type="project" value="TreeGrafter"/>
</dbReference>
<gene>
    <name evidence="3" type="ORF">SPHA_81096</name>
</gene>
<evidence type="ECO:0000256" key="1">
    <source>
        <dbReference type="SAM" id="Phobius"/>
    </source>
</evidence>
<dbReference type="GO" id="GO:0001164">
    <property type="term" value="F:RNA polymerase I core promoter sequence-specific DNA binding"/>
    <property type="evidence" value="ECO:0007669"/>
    <property type="project" value="TreeGrafter"/>
</dbReference>
<dbReference type="PANTHER" id="PTHR15319:SF1">
    <property type="entry name" value="TATA BOX-BINDING PROTEIN-ASSOCIATED FACTOR RNA POLYMERASE I SUBUNIT C"/>
    <property type="match status" value="1"/>
</dbReference>
<keyword evidence="1" id="KW-1133">Transmembrane helix</keyword>
<dbReference type="PANTHER" id="PTHR15319">
    <property type="entry name" value="TATA BOX-BINDING PROTEIN ASSOCIATED FACTOR RNA POLYMERASE I SUBUNIT C"/>
    <property type="match status" value="1"/>
</dbReference>
<name>A0A812EVL6_ACAPH</name>
<reference evidence="3" key="1">
    <citation type="submission" date="2021-01" db="EMBL/GenBank/DDBJ databases">
        <authorList>
            <person name="Li R."/>
            <person name="Bekaert M."/>
        </authorList>
    </citation>
    <scope>NUCLEOTIDE SEQUENCE</scope>
    <source>
        <strain evidence="3">Farmed</strain>
    </source>
</reference>
<sequence length="644" mass="74221">MSNNTCYPSFSFLPLQWNHHPRRNFFLDCGTLGSVYVCEDGETLVQKTHNDQKCHLCAQFPSLPLFKKPKYGISGIDPVDQQNLKKRNQKFLYLGKRMKELKTLLKRKKYKPDAILNLLKSVYDYENGDCSMESVLDNFNQITELRKVYERYSDLFNVDVQKTNTSFTGGCLHIVNIPGEPSRAENDSVHMAAVLGPKLNKIKIFRADLEKSGLISVDESEMIEIESSQPLFELSNQCLYDQSLLAGRSKDSCFLYNISTENSIKCLDKISLKNEDLTSVFMSPYIPAECLIATDSGSVYLWNADKGYDLVYGLPKGVKCLSRWRDVHYGSHPRSFVLTDHSSMDLFDLRTGKKATNLFSLPCRHLKNRERLQVSKFSTRNSFQHFLATDYALFLLDERYPRYPVLQWQHMLEGLPQYMCLVTEVVQSLQEDVLMVGSQYPAEVINIQYRTFETNPPIAVTSPWRISKPLDLFYINNMHHKVEDFFVKKRLTASCIGIVGQPLNPEGMLAFQVCSDFATIFLDIPQLPTCFYVVSLFLFYEIFHHIYSSLSFSLFFFPGLFNVASFNCLFSLSQFVHLFLSLSLNLLYLPLSLSQFFHLFLSFFISFSLSQFVHLSFSICSSLSLFLHLFLSFSICSYLSQRER</sequence>
<feature type="domain" description="TAF1C beta-propeller" evidence="2">
    <location>
        <begin position="246"/>
        <end position="375"/>
    </location>
</feature>
<keyword evidence="4" id="KW-1185">Reference proteome</keyword>
<keyword evidence="1" id="KW-0472">Membrane</keyword>
<keyword evidence="1" id="KW-0812">Transmembrane</keyword>
<feature type="transmembrane region" description="Helical" evidence="1">
    <location>
        <begin position="615"/>
        <end position="639"/>
    </location>
</feature>
<dbReference type="AlphaFoldDB" id="A0A812EVL6"/>
<organism evidence="3 4">
    <name type="scientific">Acanthosepion pharaonis</name>
    <name type="common">Pharaoh cuttlefish</name>
    <name type="synonym">Sepia pharaonis</name>
    <dbReference type="NCBI Taxonomy" id="158019"/>
    <lineage>
        <taxon>Eukaryota</taxon>
        <taxon>Metazoa</taxon>
        <taxon>Spiralia</taxon>
        <taxon>Lophotrochozoa</taxon>
        <taxon>Mollusca</taxon>
        <taxon>Cephalopoda</taxon>
        <taxon>Coleoidea</taxon>
        <taxon>Decapodiformes</taxon>
        <taxon>Sepiida</taxon>
        <taxon>Sepiina</taxon>
        <taxon>Sepiidae</taxon>
        <taxon>Acanthosepion</taxon>
    </lineage>
</organism>
<evidence type="ECO:0000313" key="3">
    <source>
        <dbReference type="EMBL" id="CAE1331984.1"/>
    </source>
</evidence>
<accession>A0A812EVL6</accession>
<evidence type="ECO:0000313" key="4">
    <source>
        <dbReference type="Proteomes" id="UP000597762"/>
    </source>
</evidence>
<dbReference type="OrthoDB" id="2382881at2759"/>
<protein>
    <submittedName>
        <fullName evidence="3">TAF1C</fullName>
    </submittedName>
</protein>
<dbReference type="InterPro" id="IPR038801">
    <property type="entry name" value="TAF1C"/>
</dbReference>
<evidence type="ECO:0000259" key="2">
    <source>
        <dbReference type="Pfam" id="PF20641"/>
    </source>
</evidence>
<dbReference type="EMBL" id="CAHIKZ030005623">
    <property type="protein sequence ID" value="CAE1331984.1"/>
    <property type="molecule type" value="Genomic_DNA"/>
</dbReference>
<dbReference type="InterPro" id="IPR049087">
    <property type="entry name" value="TAF1C_beta-prop"/>
</dbReference>
<proteinExistence type="predicted"/>
<dbReference type="SUPFAM" id="SSF50978">
    <property type="entry name" value="WD40 repeat-like"/>
    <property type="match status" value="1"/>
</dbReference>
<comment type="caution">
    <text evidence="3">The sequence shown here is derived from an EMBL/GenBank/DDBJ whole genome shotgun (WGS) entry which is preliminary data.</text>
</comment>
<dbReference type="Proteomes" id="UP000597762">
    <property type="component" value="Unassembled WGS sequence"/>
</dbReference>
<dbReference type="InterPro" id="IPR036322">
    <property type="entry name" value="WD40_repeat_dom_sf"/>
</dbReference>
<dbReference type="Pfam" id="PF20641">
    <property type="entry name" value="TAF1C_beta-prop"/>
    <property type="match status" value="1"/>
</dbReference>